<reference evidence="1" key="1">
    <citation type="submission" date="2015-12" db="EMBL/GenBank/DDBJ databases">
        <title>Update maize B73 reference genome by single molecule sequencing technologies.</title>
        <authorList>
            <consortium name="Maize Genome Sequencing Project"/>
            <person name="Ware D."/>
        </authorList>
    </citation>
    <scope>NUCLEOTIDE SEQUENCE [LARGE SCALE GENOMIC DNA]</scope>
    <source>
        <tissue evidence="1">Seedling</tissue>
    </source>
</reference>
<dbReference type="EMBL" id="CM007647">
    <property type="protein sequence ID" value="ONL94773.1"/>
    <property type="molecule type" value="Genomic_DNA"/>
</dbReference>
<proteinExistence type="predicted"/>
<sequence>MEPPWPSI</sequence>
<gene>
    <name evidence="1" type="ORF">ZEAMMB73_Zm00001d028119</name>
</gene>
<name>A0A1D6JS83_MAIZE</name>
<dbReference type="EMBL" id="CM007647">
    <property type="protein sequence ID" value="ONL94764.1"/>
    <property type="molecule type" value="Genomic_DNA"/>
</dbReference>
<evidence type="ECO:0000313" key="1">
    <source>
        <dbReference type="EMBL" id="ONL94780.1"/>
    </source>
</evidence>
<dbReference type="EMBL" id="CM007647">
    <property type="protein sequence ID" value="ONL94780.1"/>
    <property type="molecule type" value="Genomic_DNA"/>
</dbReference>
<protein>
    <submittedName>
        <fullName evidence="1">Uncharacterized protein</fullName>
    </submittedName>
</protein>
<organism evidence="1">
    <name type="scientific">Zea mays</name>
    <name type="common">Maize</name>
    <dbReference type="NCBI Taxonomy" id="4577"/>
    <lineage>
        <taxon>Eukaryota</taxon>
        <taxon>Viridiplantae</taxon>
        <taxon>Streptophyta</taxon>
        <taxon>Embryophyta</taxon>
        <taxon>Tracheophyta</taxon>
        <taxon>Spermatophyta</taxon>
        <taxon>Magnoliopsida</taxon>
        <taxon>Liliopsida</taxon>
        <taxon>Poales</taxon>
        <taxon>Poaceae</taxon>
        <taxon>PACMAD clade</taxon>
        <taxon>Panicoideae</taxon>
        <taxon>Andropogonodae</taxon>
        <taxon>Andropogoneae</taxon>
        <taxon>Tripsacinae</taxon>
        <taxon>Zea</taxon>
    </lineage>
</organism>
<accession>A0A1D6JS83</accession>